<dbReference type="InterPro" id="IPR013087">
    <property type="entry name" value="Znf_C2H2_type"/>
</dbReference>
<dbReference type="PROSITE" id="PS50157">
    <property type="entry name" value="ZINC_FINGER_C2H2_2"/>
    <property type="match status" value="1"/>
</dbReference>
<evidence type="ECO:0000256" key="2">
    <source>
        <dbReference type="SAM" id="Coils"/>
    </source>
</evidence>
<keyword evidence="1" id="KW-0862">Zinc</keyword>
<keyword evidence="1" id="KW-0479">Metal-binding</keyword>
<feature type="coiled-coil region" evidence="2">
    <location>
        <begin position="225"/>
        <end position="259"/>
    </location>
</feature>
<protein>
    <recommendedName>
        <fullName evidence="3">C2H2-type domain-containing protein</fullName>
    </recommendedName>
</protein>
<dbReference type="AlphaFoldDB" id="A0A8S3TSI2"/>
<dbReference type="GO" id="GO:0008270">
    <property type="term" value="F:zinc ion binding"/>
    <property type="evidence" value="ECO:0007669"/>
    <property type="project" value="UniProtKB-KW"/>
</dbReference>
<evidence type="ECO:0000313" key="4">
    <source>
        <dbReference type="EMBL" id="CAG2236596.1"/>
    </source>
</evidence>
<dbReference type="Proteomes" id="UP000683360">
    <property type="component" value="Unassembled WGS sequence"/>
</dbReference>
<keyword evidence="2" id="KW-0175">Coiled coil</keyword>
<evidence type="ECO:0000313" key="5">
    <source>
        <dbReference type="Proteomes" id="UP000683360"/>
    </source>
</evidence>
<dbReference type="GO" id="GO:0003676">
    <property type="term" value="F:nucleic acid binding"/>
    <property type="evidence" value="ECO:0007669"/>
    <property type="project" value="InterPro"/>
</dbReference>
<reference evidence="4" key="1">
    <citation type="submission" date="2021-03" db="EMBL/GenBank/DDBJ databases">
        <authorList>
            <person name="Bekaert M."/>
        </authorList>
    </citation>
    <scope>NUCLEOTIDE SEQUENCE</scope>
</reference>
<proteinExistence type="predicted"/>
<dbReference type="InterPro" id="IPR036397">
    <property type="entry name" value="RNaseH_sf"/>
</dbReference>
<gene>
    <name evidence="4" type="ORF">MEDL_49107</name>
</gene>
<dbReference type="EMBL" id="CAJPWZ010002361">
    <property type="protein sequence ID" value="CAG2236596.1"/>
    <property type="molecule type" value="Genomic_DNA"/>
</dbReference>
<dbReference type="OrthoDB" id="6107077at2759"/>
<accession>A0A8S3TSI2</accession>
<feature type="domain" description="C2H2-type" evidence="3">
    <location>
        <begin position="172"/>
        <end position="200"/>
    </location>
</feature>
<keyword evidence="5" id="KW-1185">Reference proteome</keyword>
<comment type="caution">
    <text evidence="4">The sequence shown here is derived from an EMBL/GenBank/DDBJ whole genome shotgun (WGS) entry which is preliminary data.</text>
</comment>
<dbReference type="PROSITE" id="PS00028">
    <property type="entry name" value="ZINC_FINGER_C2H2_1"/>
    <property type="match status" value="1"/>
</dbReference>
<sequence length="270" mass="31944">MLSLFAHENPQDWDDHIPYLLMAYRSTEHASTKCSPNLLMLGREITMPIDLIAGPPPEETEHYCPIQYVEWLQSAMATAFDFANDQLKVAAKIQKRNYDIGLKERGMADEFVMDMEENEMEIRNFENTKLRPVWDPLTDRECNVPYCNVQITTFAKYIQHWSEIHVKKIMVYACIACTQRFAKRERAMQHASVVHRKERDENNIEKIEVNNYKYKSDYGTLPYRKGTALERKAIYEREKRKAQEERKLLKKKLRRTGDSFNCTFDIILIF</sequence>
<name>A0A8S3TSI2_MYTED</name>
<evidence type="ECO:0000256" key="1">
    <source>
        <dbReference type="PROSITE-ProRule" id="PRU00042"/>
    </source>
</evidence>
<dbReference type="Gene3D" id="3.30.420.10">
    <property type="entry name" value="Ribonuclease H-like superfamily/Ribonuclease H"/>
    <property type="match status" value="1"/>
</dbReference>
<evidence type="ECO:0000259" key="3">
    <source>
        <dbReference type="PROSITE" id="PS50157"/>
    </source>
</evidence>
<organism evidence="4 5">
    <name type="scientific">Mytilus edulis</name>
    <name type="common">Blue mussel</name>
    <dbReference type="NCBI Taxonomy" id="6550"/>
    <lineage>
        <taxon>Eukaryota</taxon>
        <taxon>Metazoa</taxon>
        <taxon>Spiralia</taxon>
        <taxon>Lophotrochozoa</taxon>
        <taxon>Mollusca</taxon>
        <taxon>Bivalvia</taxon>
        <taxon>Autobranchia</taxon>
        <taxon>Pteriomorphia</taxon>
        <taxon>Mytilida</taxon>
        <taxon>Mytiloidea</taxon>
        <taxon>Mytilidae</taxon>
        <taxon>Mytilinae</taxon>
        <taxon>Mytilus</taxon>
    </lineage>
</organism>
<keyword evidence="1" id="KW-0863">Zinc-finger</keyword>